<evidence type="ECO:0000313" key="1">
    <source>
        <dbReference type="EMBL" id="NQV65447.1"/>
    </source>
</evidence>
<gene>
    <name evidence="1" type="ORF">HQ497_08780</name>
</gene>
<evidence type="ECO:0000313" key="2">
    <source>
        <dbReference type="Proteomes" id="UP000754644"/>
    </source>
</evidence>
<dbReference type="EMBL" id="JABMOJ010000326">
    <property type="protein sequence ID" value="NQV65447.1"/>
    <property type="molecule type" value="Genomic_DNA"/>
</dbReference>
<proteinExistence type="predicted"/>
<protein>
    <submittedName>
        <fullName evidence="1">Uncharacterized protein</fullName>
    </submittedName>
</protein>
<name>A0A973A9H1_9GAMM</name>
<dbReference type="AlphaFoldDB" id="A0A973A9H1"/>
<reference evidence="1" key="1">
    <citation type="submission" date="2020-05" db="EMBL/GenBank/DDBJ databases">
        <title>Sulfur intermediates as new biogeochemical hubs in an aquatic model microbial ecosystem.</title>
        <authorList>
            <person name="Vigneron A."/>
        </authorList>
    </citation>
    <scope>NUCLEOTIDE SEQUENCE</scope>
    <source>
        <strain evidence="1">Bin.250</strain>
    </source>
</reference>
<comment type="caution">
    <text evidence="1">The sequence shown here is derived from an EMBL/GenBank/DDBJ whole genome shotgun (WGS) entry which is preliminary data.</text>
</comment>
<dbReference type="Proteomes" id="UP000754644">
    <property type="component" value="Unassembled WGS sequence"/>
</dbReference>
<sequence>MSKASVLTQPSTPSAAVTGEFVTMAGERYYAIRNVDKIPPFFISVVSDSDHWLFVASNGGLAAGRVSPDTSLFPYITVDKIYESTPHTGSKTLLRVELEGQHDDWEPFNAEHDNRFNINRNLYKNSLGNKLLFEEINHDLQLVFRYTWACSDRYGFVRQCEIENFGAGSCSIELLDGLQNLLPAGTPRYAQTNTSYLVDAYKWNELDEHTGLALFTLFSGITDRAEPSESLKATTVFSLGLDKPKILLSSQQINRFRDSAEVSQENHKRGIRGAFMVNASLKLAPKTATCWQLVANIEQSQTQSVNLQHQLANPQALEAAIEQSLQQSSDALARIMAAGDGFQVTAEETVAVHHYANVQYNIMRGGIFDNQYQVDAQDFGATIRSFNGPVYQQHQTLLEALPPQTHFNQLLSMIIEQGDPQLERLTYEYLPITFGRRHGDPSRPWNEFEIKLKDETGDPLLAYQGNWRDIFQNWEALMFSYPEFIENVIAKFVNASTADGYNPYRITKEGIDWEIEEPDDPWSYIGYWGDHQIIYLQKLLELSQQFHPNRLDQLLRRPIFSYANVPYKIKPFDALLENAKSTVVFDHELAQRIEQRVASLGADGKLLADASGQVYLVNLLEKLLVPLLSKLGNLVIDGGIWLNTQRPEWNDANNALVGQGLSMVTLYYMRRYVRLLQQLLTTQLTNGHSDEINLSTEVSQWLVDTAGALNSARVHLSNGPIAETLRYAILAELGQASGQYRQVIYQQESFSGTRTHRIRDITALLDDALAAIDHSIQSNLAPDGLYHAYNLLELRLDAISVDRLYAMLEGQVAALSSGAIAPVEAVAVLEGLFKSNLYRADQKTFLLYPDRQLPSFLEKNRLPTHQVEALPVLMKMLAQGEHRIIEQDANHCYRFNAELRNIFDLNAQLDALTEEYGDSLEQARAPLQALYEQVFNHKAFTGRSGGMFGFEGLGSIYWHMVSKLLLATQENFFIAREQAGQNGSKSQHAISHRLGELYYRIRDGIGFNKTPAEYGAFPTDPYSHTPSHIGAQQPGMTGQVKEEIITRFAELGIRVHGGLVLFDPGLLRSCEFVSEPTLFRFLDVDRQWQQLAVPAAGLAFTWCQVPLVYRLDNQTSARLEVTWDDGTQQILPALTLPLEMANELFKRSGRIRRVDLVVGDRQLFSTAPAPSDGSI</sequence>
<accession>A0A973A9H1</accession>
<organism evidence="1 2">
    <name type="scientific">SAR86 cluster bacterium</name>
    <dbReference type="NCBI Taxonomy" id="2030880"/>
    <lineage>
        <taxon>Bacteria</taxon>
        <taxon>Pseudomonadati</taxon>
        <taxon>Pseudomonadota</taxon>
        <taxon>Gammaproteobacteria</taxon>
        <taxon>SAR86 cluster</taxon>
    </lineage>
</organism>